<evidence type="ECO:0000313" key="3">
    <source>
        <dbReference type="Proteomes" id="UP000649328"/>
    </source>
</evidence>
<organism evidence="2 3">
    <name type="scientific">Metschnikowia pulcherrima</name>
    <dbReference type="NCBI Taxonomy" id="27326"/>
    <lineage>
        <taxon>Eukaryota</taxon>
        <taxon>Fungi</taxon>
        <taxon>Dikarya</taxon>
        <taxon>Ascomycota</taxon>
        <taxon>Saccharomycotina</taxon>
        <taxon>Pichiomycetes</taxon>
        <taxon>Metschnikowiaceae</taxon>
        <taxon>Metschnikowia</taxon>
    </lineage>
</organism>
<dbReference type="EMBL" id="JACBPP010000010">
    <property type="protein sequence ID" value="KAF7998971.1"/>
    <property type="molecule type" value="Genomic_DNA"/>
</dbReference>
<dbReference type="OrthoDB" id="3994490at2759"/>
<protein>
    <submittedName>
        <fullName evidence="2">Uncharacterized protein</fullName>
    </submittedName>
</protein>
<evidence type="ECO:0000313" key="2">
    <source>
        <dbReference type="EMBL" id="KAF7998971.1"/>
    </source>
</evidence>
<accession>A0A8H7GMC2</accession>
<gene>
    <name evidence="2" type="ORF">HF325_006503</name>
</gene>
<dbReference type="AlphaFoldDB" id="A0A8H7GMC2"/>
<evidence type="ECO:0000256" key="1">
    <source>
        <dbReference type="SAM" id="MobiDB-lite"/>
    </source>
</evidence>
<proteinExistence type="predicted"/>
<comment type="caution">
    <text evidence="2">The sequence shown here is derived from an EMBL/GenBank/DDBJ whole genome shotgun (WGS) entry which is preliminary data.</text>
</comment>
<reference evidence="2" key="1">
    <citation type="submission" date="2020-10" db="EMBL/GenBank/DDBJ databases">
        <title>The Whole-Genome Sequence of Metschnikowia persimmonesis, a Novel Endophytic Yeast Species Isolated from Medicinal Plant Diospyros kaki Thumb.</title>
        <authorList>
            <person name="Rahmat E."/>
            <person name="Kang Y."/>
        </authorList>
    </citation>
    <scope>NUCLEOTIDE SEQUENCE</scope>
    <source>
        <strain evidence="2">KIOM G15050</strain>
    </source>
</reference>
<sequence length="223" mass="26288">MSEYTIISRASLYDSEDESSQSQDEPQYDPHLEFVEVDVGNLAPKDELDQEASSIHDDEEFAFPLFAGAGTSQDEVMKVSLREEDDDVVINERPESYYRAIYNEDQRRKFELAALSYDQILMEATATAVDTHPWKVINLIEHNTKIELEQKQKRNRREGKRKRQNKTICRERREDRGREIKRLEREEKKLRYRARGQGWNVNKPRGKSEKPRPPAAKPKYRTE</sequence>
<feature type="compositionally biased region" description="Basic and acidic residues" evidence="1">
    <location>
        <begin position="168"/>
        <end position="189"/>
    </location>
</feature>
<feature type="region of interest" description="Disordered" evidence="1">
    <location>
        <begin position="1"/>
        <end position="30"/>
    </location>
</feature>
<keyword evidence="3" id="KW-1185">Reference proteome</keyword>
<name>A0A8H7GMC2_9ASCO</name>
<feature type="compositionally biased region" description="Basic residues" evidence="1">
    <location>
        <begin position="153"/>
        <end position="165"/>
    </location>
</feature>
<dbReference type="Proteomes" id="UP000649328">
    <property type="component" value="Unassembled WGS sequence"/>
</dbReference>
<feature type="region of interest" description="Disordered" evidence="1">
    <location>
        <begin position="150"/>
        <end position="223"/>
    </location>
</feature>
<dbReference type="InterPro" id="IPR018555">
    <property type="entry name" value="C630.06c-like"/>
</dbReference>
<dbReference type="Pfam" id="PF09428">
    <property type="entry name" value="DUF2011"/>
    <property type="match status" value="1"/>
</dbReference>